<protein>
    <recommendedName>
        <fullName evidence="3">Methyltransferase domain protein</fullName>
    </recommendedName>
</protein>
<dbReference type="RefSeq" id="WP_145346423.1">
    <property type="nucleotide sequence ID" value="NZ_CP036261.1"/>
</dbReference>
<evidence type="ECO:0008006" key="3">
    <source>
        <dbReference type="Google" id="ProtNLM"/>
    </source>
</evidence>
<dbReference type="Gene3D" id="3.40.50.150">
    <property type="entry name" value="Vaccinia Virus protein VP39"/>
    <property type="match status" value="1"/>
</dbReference>
<dbReference type="Proteomes" id="UP000319557">
    <property type="component" value="Chromosome"/>
</dbReference>
<proteinExistence type="predicted"/>
<dbReference type="SUPFAM" id="SSF53335">
    <property type="entry name" value="S-adenosyl-L-methionine-dependent methyltransferases"/>
    <property type="match status" value="1"/>
</dbReference>
<evidence type="ECO:0000313" key="1">
    <source>
        <dbReference type="EMBL" id="QDS88892.1"/>
    </source>
</evidence>
<gene>
    <name evidence="1" type="ORF">EC9_30870</name>
</gene>
<name>A0A517M1Z0_9BACT</name>
<dbReference type="AlphaFoldDB" id="A0A517M1Z0"/>
<keyword evidence="2" id="KW-1185">Reference proteome</keyword>
<organism evidence="1 2">
    <name type="scientific">Rosistilla ulvae</name>
    <dbReference type="NCBI Taxonomy" id="1930277"/>
    <lineage>
        <taxon>Bacteria</taxon>
        <taxon>Pseudomonadati</taxon>
        <taxon>Planctomycetota</taxon>
        <taxon>Planctomycetia</taxon>
        <taxon>Pirellulales</taxon>
        <taxon>Pirellulaceae</taxon>
        <taxon>Rosistilla</taxon>
    </lineage>
</organism>
<sequence length="249" mass="29067">MKIPFTKYAIKGYNARLEQQFDECRVASEAMQRRSHARFHIINALLQNTQQKRYLEIGVRNLEDNFNRINADFKVCVDPGYEAAINHATFPMTSDEFFDQLHNDQLDIEHNRFDVIFLDGLHLADQLYRDIQNALQVVADTGFVVLHDCNPPTLHHARENFREQSPAAGFWNGTCWKAYQRIRTETDKRCFVVDVDWGVGVIVNHDEDPAYRLPATVNPFYEFHVLDANRREILNLVEPMDVSELRENL</sequence>
<reference evidence="1 2" key="1">
    <citation type="submission" date="2019-02" db="EMBL/GenBank/DDBJ databases">
        <title>Deep-cultivation of Planctomycetes and their phenomic and genomic characterization uncovers novel biology.</title>
        <authorList>
            <person name="Wiegand S."/>
            <person name="Jogler M."/>
            <person name="Boedeker C."/>
            <person name="Pinto D."/>
            <person name="Vollmers J."/>
            <person name="Rivas-Marin E."/>
            <person name="Kohn T."/>
            <person name="Peeters S.H."/>
            <person name="Heuer A."/>
            <person name="Rast P."/>
            <person name="Oberbeckmann S."/>
            <person name="Bunk B."/>
            <person name="Jeske O."/>
            <person name="Meyerdierks A."/>
            <person name="Storesund J.E."/>
            <person name="Kallscheuer N."/>
            <person name="Luecker S."/>
            <person name="Lage O.M."/>
            <person name="Pohl T."/>
            <person name="Merkel B.J."/>
            <person name="Hornburger P."/>
            <person name="Mueller R.-W."/>
            <person name="Bruemmer F."/>
            <person name="Labrenz M."/>
            <person name="Spormann A.M."/>
            <person name="Op den Camp H."/>
            <person name="Overmann J."/>
            <person name="Amann R."/>
            <person name="Jetten M.S.M."/>
            <person name="Mascher T."/>
            <person name="Medema M.H."/>
            <person name="Devos D.P."/>
            <person name="Kaster A.-K."/>
            <person name="Ovreas L."/>
            <person name="Rohde M."/>
            <person name="Galperin M.Y."/>
            <person name="Jogler C."/>
        </authorList>
    </citation>
    <scope>NUCLEOTIDE SEQUENCE [LARGE SCALE GENOMIC DNA]</scope>
    <source>
        <strain evidence="1 2">EC9</strain>
    </source>
</reference>
<dbReference type="OrthoDB" id="240750at2"/>
<accession>A0A517M1Z0</accession>
<evidence type="ECO:0000313" key="2">
    <source>
        <dbReference type="Proteomes" id="UP000319557"/>
    </source>
</evidence>
<dbReference type="Pfam" id="PF13578">
    <property type="entry name" value="Methyltransf_24"/>
    <property type="match status" value="1"/>
</dbReference>
<dbReference type="EMBL" id="CP036261">
    <property type="protein sequence ID" value="QDS88892.1"/>
    <property type="molecule type" value="Genomic_DNA"/>
</dbReference>
<dbReference type="KEGG" id="ruv:EC9_30870"/>
<dbReference type="InterPro" id="IPR029063">
    <property type="entry name" value="SAM-dependent_MTases_sf"/>
</dbReference>